<proteinExistence type="predicted"/>
<sequence>MTATTHPLRAEWVKVTTLRPLWTTPLLAAVLSVGITTAVQLAYGKVDTSLTEDPMVGLYYGLNFGQVAVACLGILLIGQEYATGTVRTSLTAVPDRARFYRGKLLIGAGLGLAVGLATVAGSALATAGTVGLDLDRPGAVRALAAGVLYHPLLVVLCLGLTTVLRNLTAAMGLLTPTLFLGTTVLSALPGLREVAWILPDRAGLHALRLGENPDVPIGHTTGLLVMLCWTALAAYGGLRVLRRKDG</sequence>
<keyword evidence="3" id="KW-1185">Reference proteome</keyword>
<gene>
    <name evidence="2" type="ORF">GCM10023235_57730</name>
</gene>
<evidence type="ECO:0000313" key="3">
    <source>
        <dbReference type="Proteomes" id="UP001501752"/>
    </source>
</evidence>
<keyword evidence="1" id="KW-1133">Transmembrane helix</keyword>
<dbReference type="EMBL" id="BAABIS010000001">
    <property type="protein sequence ID" value="GAA4871255.1"/>
    <property type="molecule type" value="Genomic_DNA"/>
</dbReference>
<keyword evidence="1" id="KW-0472">Membrane</keyword>
<dbReference type="RefSeq" id="WP_345699803.1">
    <property type="nucleotide sequence ID" value="NZ_BAABIS010000001.1"/>
</dbReference>
<comment type="caution">
    <text evidence="2">The sequence shown here is derived from an EMBL/GenBank/DDBJ whole genome shotgun (WGS) entry which is preliminary data.</text>
</comment>
<keyword evidence="1" id="KW-0812">Transmembrane</keyword>
<feature type="transmembrane region" description="Helical" evidence="1">
    <location>
        <begin position="21"/>
        <end position="43"/>
    </location>
</feature>
<evidence type="ECO:0000256" key="1">
    <source>
        <dbReference type="SAM" id="Phobius"/>
    </source>
</evidence>
<accession>A0ABP9EAU6</accession>
<feature type="transmembrane region" description="Helical" evidence="1">
    <location>
        <begin position="58"/>
        <end position="77"/>
    </location>
</feature>
<dbReference type="Proteomes" id="UP001501752">
    <property type="component" value="Unassembled WGS sequence"/>
</dbReference>
<feature type="transmembrane region" description="Helical" evidence="1">
    <location>
        <begin position="104"/>
        <end position="127"/>
    </location>
</feature>
<name>A0ABP9EAU6_9ACTN</name>
<organism evidence="2 3">
    <name type="scientific">Kitasatospora terrestris</name>
    <dbReference type="NCBI Taxonomy" id="258051"/>
    <lineage>
        <taxon>Bacteria</taxon>
        <taxon>Bacillati</taxon>
        <taxon>Actinomycetota</taxon>
        <taxon>Actinomycetes</taxon>
        <taxon>Kitasatosporales</taxon>
        <taxon>Streptomycetaceae</taxon>
        <taxon>Kitasatospora</taxon>
    </lineage>
</organism>
<feature type="transmembrane region" description="Helical" evidence="1">
    <location>
        <begin position="167"/>
        <end position="188"/>
    </location>
</feature>
<reference evidence="3" key="1">
    <citation type="journal article" date="2019" name="Int. J. Syst. Evol. Microbiol.">
        <title>The Global Catalogue of Microorganisms (GCM) 10K type strain sequencing project: providing services to taxonomists for standard genome sequencing and annotation.</title>
        <authorList>
            <consortium name="The Broad Institute Genomics Platform"/>
            <consortium name="The Broad Institute Genome Sequencing Center for Infectious Disease"/>
            <person name="Wu L."/>
            <person name="Ma J."/>
        </authorList>
    </citation>
    <scope>NUCLEOTIDE SEQUENCE [LARGE SCALE GENOMIC DNA]</scope>
    <source>
        <strain evidence="3">JCM 13006</strain>
    </source>
</reference>
<feature type="transmembrane region" description="Helical" evidence="1">
    <location>
        <begin position="139"/>
        <end position="160"/>
    </location>
</feature>
<evidence type="ECO:0000313" key="2">
    <source>
        <dbReference type="EMBL" id="GAA4871255.1"/>
    </source>
</evidence>
<protein>
    <submittedName>
        <fullName evidence="2">ABC transporter permease</fullName>
    </submittedName>
</protein>
<feature type="transmembrane region" description="Helical" evidence="1">
    <location>
        <begin position="217"/>
        <end position="238"/>
    </location>
</feature>